<keyword evidence="3" id="KW-1185">Reference proteome</keyword>
<organism evidence="2 3">
    <name type="scientific">Botrytis fragariae</name>
    <dbReference type="NCBI Taxonomy" id="1964551"/>
    <lineage>
        <taxon>Eukaryota</taxon>
        <taxon>Fungi</taxon>
        <taxon>Dikarya</taxon>
        <taxon>Ascomycota</taxon>
        <taxon>Pezizomycotina</taxon>
        <taxon>Leotiomycetes</taxon>
        <taxon>Helotiales</taxon>
        <taxon>Sclerotiniaceae</taxon>
        <taxon>Botrytis</taxon>
    </lineage>
</organism>
<gene>
    <name evidence="2" type="ORF">Bfra_008649</name>
</gene>
<proteinExistence type="predicted"/>
<dbReference type="Proteomes" id="UP000531561">
    <property type="component" value="Unassembled WGS sequence"/>
</dbReference>
<dbReference type="EMBL" id="JABFCT010000011">
    <property type="protein sequence ID" value="KAF5871626.1"/>
    <property type="molecule type" value="Genomic_DNA"/>
</dbReference>
<protein>
    <submittedName>
        <fullName evidence="2">Putative c2h2 transcription factor protein</fullName>
    </submittedName>
</protein>
<evidence type="ECO:0000256" key="1">
    <source>
        <dbReference type="SAM" id="MobiDB-lite"/>
    </source>
</evidence>
<accession>A0A8H6AQA8</accession>
<reference evidence="2 3" key="1">
    <citation type="journal article" date="2020" name="Phytopathology">
        <title>A high-quality genome resource of Botrytis fragariae, a new and rapidly spreading fungal pathogen causing strawberry gray mold in the U.S.A.</title>
        <authorList>
            <person name="Wu Y."/>
            <person name="Saski C.A."/>
            <person name="Schnabel G."/>
            <person name="Xiao S."/>
            <person name="Hu M."/>
        </authorList>
    </citation>
    <scope>NUCLEOTIDE SEQUENCE [LARGE SCALE GENOMIC DNA]</scope>
    <source>
        <strain evidence="2 3">BVB16</strain>
    </source>
</reference>
<dbReference type="RefSeq" id="XP_037190573.1">
    <property type="nucleotide sequence ID" value="XM_037339007.1"/>
</dbReference>
<evidence type="ECO:0000313" key="2">
    <source>
        <dbReference type="EMBL" id="KAF5871626.1"/>
    </source>
</evidence>
<feature type="region of interest" description="Disordered" evidence="1">
    <location>
        <begin position="9"/>
        <end position="31"/>
    </location>
</feature>
<dbReference type="GeneID" id="59262699"/>
<sequence>MGPYLRRVISNDISPQGKQQSGPSPLRQSRQEIPGHCNIRQNRKSWSQSCIHTPELRSQGASHKDLSFMPVPGISVSESTVPVCLFELHCENITSPGFCMLFIK</sequence>
<evidence type="ECO:0000313" key="3">
    <source>
        <dbReference type="Proteomes" id="UP000531561"/>
    </source>
</evidence>
<comment type="caution">
    <text evidence="2">The sequence shown here is derived from an EMBL/GenBank/DDBJ whole genome shotgun (WGS) entry which is preliminary data.</text>
</comment>
<name>A0A8H6AQA8_9HELO</name>
<feature type="compositionally biased region" description="Polar residues" evidence="1">
    <location>
        <begin position="11"/>
        <end position="28"/>
    </location>
</feature>
<dbReference type="AlphaFoldDB" id="A0A8H6AQA8"/>